<accession>A0A1I5S4T2</accession>
<sequence length="31" mass="3844">MKRVFKSVLNSIYESQERKAKKMLEHRMFID</sequence>
<name>A0A1I5S4T2_9BACI</name>
<keyword evidence="2" id="KW-1185">Reference proteome</keyword>
<dbReference type="Proteomes" id="UP000198892">
    <property type="component" value="Unassembled WGS sequence"/>
</dbReference>
<gene>
    <name evidence="1" type="ORF">SAMN05518683_10845</name>
</gene>
<dbReference type="EMBL" id="FOXD01000008">
    <property type="protein sequence ID" value="SFP65621.1"/>
    <property type="molecule type" value="Genomic_DNA"/>
</dbReference>
<proteinExistence type="predicted"/>
<organism evidence="1 2">
    <name type="scientific">Salibacterium halotolerans</name>
    <dbReference type="NCBI Taxonomy" id="1884432"/>
    <lineage>
        <taxon>Bacteria</taxon>
        <taxon>Bacillati</taxon>
        <taxon>Bacillota</taxon>
        <taxon>Bacilli</taxon>
        <taxon>Bacillales</taxon>
        <taxon>Bacillaceae</taxon>
    </lineage>
</organism>
<dbReference type="AlphaFoldDB" id="A0A1I5S4T2"/>
<evidence type="ECO:0000313" key="1">
    <source>
        <dbReference type="EMBL" id="SFP65621.1"/>
    </source>
</evidence>
<protein>
    <submittedName>
        <fullName evidence="1">Uncharacterized protein</fullName>
    </submittedName>
</protein>
<evidence type="ECO:0000313" key="2">
    <source>
        <dbReference type="Proteomes" id="UP000198892"/>
    </source>
</evidence>
<reference evidence="2" key="1">
    <citation type="submission" date="2016-10" db="EMBL/GenBank/DDBJ databases">
        <authorList>
            <person name="Varghese N."/>
            <person name="Submissions S."/>
        </authorList>
    </citation>
    <scope>NUCLEOTIDE SEQUENCE [LARGE SCALE GENOMIC DNA]</scope>
    <source>
        <strain evidence="2">S7</strain>
    </source>
</reference>